<protein>
    <submittedName>
        <fullName evidence="1">Uncharacterized protein</fullName>
    </submittedName>
</protein>
<gene>
    <name evidence="1" type="ORF">E6O51_17025</name>
</gene>
<evidence type="ECO:0000313" key="1">
    <source>
        <dbReference type="EMBL" id="THF58044.1"/>
    </source>
</evidence>
<name>A0A4S4AFQ8_9RHOO</name>
<dbReference type="AlphaFoldDB" id="A0A4S4AFQ8"/>
<accession>A0A4S4AFQ8</accession>
<dbReference type="RefSeq" id="WP_136386211.1">
    <property type="nucleotide sequence ID" value="NZ_SSOD01000016.1"/>
</dbReference>
<dbReference type="Proteomes" id="UP000307956">
    <property type="component" value="Unassembled WGS sequence"/>
</dbReference>
<organism evidence="1 2">
    <name type="scientific">Pseudothauera rhizosphaerae</name>
    <dbReference type="NCBI Taxonomy" id="2565932"/>
    <lineage>
        <taxon>Bacteria</taxon>
        <taxon>Pseudomonadati</taxon>
        <taxon>Pseudomonadota</taxon>
        <taxon>Betaproteobacteria</taxon>
        <taxon>Rhodocyclales</taxon>
        <taxon>Zoogloeaceae</taxon>
        <taxon>Pseudothauera</taxon>
    </lineage>
</organism>
<dbReference type="EMBL" id="SSOD01000016">
    <property type="protein sequence ID" value="THF58044.1"/>
    <property type="molecule type" value="Genomic_DNA"/>
</dbReference>
<keyword evidence="2" id="KW-1185">Reference proteome</keyword>
<reference evidence="1 2" key="1">
    <citation type="submission" date="2019-04" db="EMBL/GenBank/DDBJ databases">
        <title>Azoarcus rhizosphaerae sp. nov. isolated from rhizosphere of Ficus religiosa.</title>
        <authorList>
            <person name="Lin S.-Y."/>
            <person name="Hameed A."/>
            <person name="Hsu Y.-H."/>
            <person name="Young C.-C."/>
        </authorList>
    </citation>
    <scope>NUCLEOTIDE SEQUENCE [LARGE SCALE GENOMIC DNA]</scope>
    <source>
        <strain evidence="1 2">CC-YHH848</strain>
    </source>
</reference>
<comment type="caution">
    <text evidence="1">The sequence shown here is derived from an EMBL/GenBank/DDBJ whole genome shotgun (WGS) entry which is preliminary data.</text>
</comment>
<proteinExistence type="predicted"/>
<sequence length="152" mass="17209">MTEPLADRIARESARGRMPATHSLILREMAERLEEAERKIAALQQPCPECARRAEWANGAEFRGTTMTTSAKEFRQYAIVELFGHASHRRPHHRADHRRMLVRVDVPEIVTKPETAVKRAKSAARGAGRSDVYALVHVGTARRDAVYREKQA</sequence>
<evidence type="ECO:0000313" key="2">
    <source>
        <dbReference type="Proteomes" id="UP000307956"/>
    </source>
</evidence>